<evidence type="ECO:0000313" key="5">
    <source>
        <dbReference type="EMBL" id="MCX2744911.1"/>
    </source>
</evidence>
<dbReference type="InterPro" id="IPR018197">
    <property type="entry name" value="Glycerate_kinase_RE-like"/>
</dbReference>
<organism evidence="5 6">
    <name type="scientific">Mangrovivirga halotolerans</name>
    <dbReference type="NCBI Taxonomy" id="2993936"/>
    <lineage>
        <taxon>Bacteria</taxon>
        <taxon>Pseudomonadati</taxon>
        <taxon>Bacteroidota</taxon>
        <taxon>Cytophagia</taxon>
        <taxon>Cytophagales</taxon>
        <taxon>Mangrovivirgaceae</taxon>
        <taxon>Mangrovivirga</taxon>
    </lineage>
</organism>
<reference evidence="5 6" key="1">
    <citation type="submission" date="2022-11" db="EMBL/GenBank/DDBJ databases">
        <title>The characterization of three novel Bacteroidetes species and genomic analysis of their roles in tidal elemental geochemical cycles.</title>
        <authorList>
            <person name="Ma K."/>
        </authorList>
    </citation>
    <scope>NUCLEOTIDE SEQUENCE [LARGE SCALE GENOMIC DNA]</scope>
    <source>
        <strain evidence="5 6">M17</strain>
    </source>
</reference>
<comment type="similarity">
    <text evidence="1 4">Belongs to the glycerate kinase type-1 family.</text>
</comment>
<keyword evidence="3 4" id="KW-0418">Kinase</keyword>
<dbReference type="Pfam" id="PF02595">
    <property type="entry name" value="Gly_kinase"/>
    <property type="match status" value="1"/>
</dbReference>
<protein>
    <submittedName>
        <fullName evidence="5">Glycerate kinase</fullName>
    </submittedName>
</protein>
<dbReference type="SUPFAM" id="SSF110738">
    <property type="entry name" value="Glycerate kinase I"/>
    <property type="match status" value="1"/>
</dbReference>
<dbReference type="PIRSF" id="PIRSF006078">
    <property type="entry name" value="GlxK"/>
    <property type="match status" value="1"/>
</dbReference>
<comment type="caution">
    <text evidence="5">The sequence shown here is derived from an EMBL/GenBank/DDBJ whole genome shotgun (WGS) entry which is preliminary data.</text>
</comment>
<proteinExistence type="inferred from homology"/>
<dbReference type="InterPro" id="IPR004381">
    <property type="entry name" value="Glycerate_kinase"/>
</dbReference>
<dbReference type="Gene3D" id="3.90.1510.10">
    <property type="entry name" value="Glycerate kinase, domain 2"/>
    <property type="match status" value="1"/>
</dbReference>
<dbReference type="Proteomes" id="UP001209885">
    <property type="component" value="Unassembled WGS sequence"/>
</dbReference>
<evidence type="ECO:0000313" key="6">
    <source>
        <dbReference type="Proteomes" id="UP001209885"/>
    </source>
</evidence>
<evidence type="ECO:0000256" key="4">
    <source>
        <dbReference type="PIRNR" id="PIRNR006078"/>
    </source>
</evidence>
<evidence type="ECO:0000256" key="1">
    <source>
        <dbReference type="ARBA" id="ARBA00006284"/>
    </source>
</evidence>
<gene>
    <name evidence="5" type="ORF">OO013_13595</name>
</gene>
<dbReference type="PANTHER" id="PTHR21599">
    <property type="entry name" value="GLYCERATE KINASE"/>
    <property type="match status" value="1"/>
</dbReference>
<dbReference type="InterPro" id="IPR036129">
    <property type="entry name" value="Glycerate_kinase_sf"/>
</dbReference>
<keyword evidence="6" id="KW-1185">Reference proteome</keyword>
<evidence type="ECO:0000256" key="2">
    <source>
        <dbReference type="ARBA" id="ARBA00022679"/>
    </source>
</evidence>
<evidence type="ECO:0000256" key="3">
    <source>
        <dbReference type="ARBA" id="ARBA00022777"/>
    </source>
</evidence>
<sequence>MPEHKNILIAPNAFKGTLSSLEVSDIIHAVFKEQLPGTKFTKLPLADGGDGTLDVLSEKLKFDRITLPTFDPLGRSILATYGLKDRVAYIELAEASGISHLKVKELDPKKANTFGTGILVKDAIDKGASTIKIFCGGSASIDLGLGIIAALLGMEKYRLSNPLFDADGILKQIDNIRSDYLKVEYEIYTDVINPLLGDEGAVQVFGMQKGVEEGMRKDYEEKITAVISQLNIEHQTKGMGASGGIPVIFDHLKNVKPELAGDYILKILEVEDQIEKSDLTITGEGKFDQQSISGKLSGEILKLCQKHNTEMIIISALNGGFYPDGVEIVTLENYLSTDEKKALDYTSQLKKALEKYIKKHDW</sequence>
<dbReference type="NCBIfam" id="TIGR00045">
    <property type="entry name" value="glycerate kinase"/>
    <property type="match status" value="1"/>
</dbReference>
<dbReference type="Gene3D" id="3.40.50.10350">
    <property type="entry name" value="Glycerate kinase, domain 1"/>
    <property type="match status" value="1"/>
</dbReference>
<name>A0ABT3RSZ1_9BACT</name>
<dbReference type="InterPro" id="IPR018193">
    <property type="entry name" value="Glyc_kinase_flavodox-like_fold"/>
</dbReference>
<keyword evidence="2 4" id="KW-0808">Transferase</keyword>
<dbReference type="PANTHER" id="PTHR21599:SF0">
    <property type="entry name" value="GLYCERATE KINASE"/>
    <property type="match status" value="1"/>
</dbReference>
<dbReference type="EMBL" id="JAPFQN010000006">
    <property type="protein sequence ID" value="MCX2744911.1"/>
    <property type="molecule type" value="Genomic_DNA"/>
</dbReference>
<dbReference type="RefSeq" id="WP_266057440.1">
    <property type="nucleotide sequence ID" value="NZ_JAPFQN010000006.1"/>
</dbReference>
<accession>A0ABT3RSZ1</accession>
<dbReference type="GO" id="GO:0016301">
    <property type="term" value="F:kinase activity"/>
    <property type="evidence" value="ECO:0007669"/>
    <property type="project" value="UniProtKB-KW"/>
</dbReference>